<dbReference type="AlphaFoldDB" id="A0A9P3H5V0"/>
<comment type="caution">
    <text evidence="2">The sequence shown here is derived from an EMBL/GenBank/DDBJ whole genome shotgun (WGS) entry which is preliminary data.</text>
</comment>
<dbReference type="EMBL" id="BQFW01000004">
    <property type="protein sequence ID" value="GJJ70594.1"/>
    <property type="molecule type" value="Genomic_DNA"/>
</dbReference>
<proteinExistence type="predicted"/>
<reference evidence="2" key="2">
    <citation type="journal article" date="2022" name="Microbiol. Resour. Announc.">
        <title>Whole-Genome Sequence of Entomortierella parvispora E1425, a Mucoromycotan Fungus Associated with Burkholderiaceae-Related Endosymbiotic Bacteria.</title>
        <authorList>
            <person name="Herlambang A."/>
            <person name="Guo Y."/>
            <person name="Takashima Y."/>
            <person name="Narisawa K."/>
            <person name="Ohta H."/>
            <person name="Nishizawa T."/>
        </authorList>
    </citation>
    <scope>NUCLEOTIDE SEQUENCE</scope>
    <source>
        <strain evidence="2">E1425</strain>
    </source>
</reference>
<accession>A0A9P3H5V0</accession>
<keyword evidence="3" id="KW-1185">Reference proteome</keyword>
<feature type="region of interest" description="Disordered" evidence="1">
    <location>
        <begin position="55"/>
        <end position="76"/>
    </location>
</feature>
<organism evidence="2 3">
    <name type="scientific">Entomortierella parvispora</name>
    <dbReference type="NCBI Taxonomy" id="205924"/>
    <lineage>
        <taxon>Eukaryota</taxon>
        <taxon>Fungi</taxon>
        <taxon>Fungi incertae sedis</taxon>
        <taxon>Mucoromycota</taxon>
        <taxon>Mortierellomycotina</taxon>
        <taxon>Mortierellomycetes</taxon>
        <taxon>Mortierellales</taxon>
        <taxon>Mortierellaceae</taxon>
        <taxon>Entomortierella</taxon>
    </lineage>
</organism>
<name>A0A9P3H5V0_9FUNG</name>
<reference evidence="2" key="1">
    <citation type="submission" date="2021-11" db="EMBL/GenBank/DDBJ databases">
        <authorList>
            <person name="Herlambang A."/>
            <person name="Guo Y."/>
            <person name="Takashima Y."/>
            <person name="Nishizawa T."/>
        </authorList>
    </citation>
    <scope>NUCLEOTIDE SEQUENCE</scope>
    <source>
        <strain evidence="2">E1425</strain>
    </source>
</reference>
<gene>
    <name evidence="2" type="ORF">EMPS_02943</name>
</gene>
<protein>
    <submittedName>
        <fullName evidence="2">Uncharacterized protein</fullName>
    </submittedName>
</protein>
<evidence type="ECO:0000256" key="1">
    <source>
        <dbReference type="SAM" id="MobiDB-lite"/>
    </source>
</evidence>
<evidence type="ECO:0000313" key="2">
    <source>
        <dbReference type="EMBL" id="GJJ70594.1"/>
    </source>
</evidence>
<dbReference type="Proteomes" id="UP000827284">
    <property type="component" value="Unassembled WGS sequence"/>
</dbReference>
<sequence length="76" mass="9231">MTTWHPKSDKRSRNWVRAIRRRRVRKSQQICHPHHCHRYHLQQLSASPTAFVHRVEPTTDRNSLQTRPIRQENDLS</sequence>
<evidence type="ECO:0000313" key="3">
    <source>
        <dbReference type="Proteomes" id="UP000827284"/>
    </source>
</evidence>